<dbReference type="RefSeq" id="WP_294756058.1">
    <property type="nucleotide sequence ID" value="NZ_DYUC01000106.1"/>
</dbReference>
<organism evidence="1 2">
    <name type="scientific">Pseudoflavonifractor capillosus</name>
    <dbReference type="NCBI Taxonomy" id="106588"/>
    <lineage>
        <taxon>Bacteria</taxon>
        <taxon>Bacillati</taxon>
        <taxon>Bacillota</taxon>
        <taxon>Clostridia</taxon>
        <taxon>Eubacteriales</taxon>
        <taxon>Oscillospiraceae</taxon>
        <taxon>Pseudoflavonifractor</taxon>
    </lineage>
</organism>
<dbReference type="Proteomes" id="UP000760668">
    <property type="component" value="Unassembled WGS sequence"/>
</dbReference>
<gene>
    <name evidence="1" type="ORF">K8V01_10605</name>
</gene>
<reference evidence="1" key="1">
    <citation type="journal article" date="2021" name="PeerJ">
        <title>Extensive microbial diversity within the chicken gut microbiome revealed by metagenomics and culture.</title>
        <authorList>
            <person name="Gilroy R."/>
            <person name="Ravi A."/>
            <person name="Getino M."/>
            <person name="Pursley I."/>
            <person name="Horton D.L."/>
            <person name="Alikhan N.F."/>
            <person name="Baker D."/>
            <person name="Gharbi K."/>
            <person name="Hall N."/>
            <person name="Watson M."/>
            <person name="Adriaenssens E.M."/>
            <person name="Foster-Nyarko E."/>
            <person name="Jarju S."/>
            <person name="Secka A."/>
            <person name="Antonio M."/>
            <person name="Oren A."/>
            <person name="Chaudhuri R.R."/>
            <person name="La Ragione R."/>
            <person name="Hildebrand F."/>
            <person name="Pallen M.J."/>
        </authorList>
    </citation>
    <scope>NUCLEOTIDE SEQUENCE</scope>
    <source>
        <strain evidence="1">CHK179-5677</strain>
    </source>
</reference>
<dbReference type="AlphaFoldDB" id="A0A921MMQ9"/>
<name>A0A921MMQ9_9FIRM</name>
<protein>
    <submittedName>
        <fullName evidence="1">Uncharacterized protein</fullName>
    </submittedName>
</protein>
<proteinExistence type="predicted"/>
<sequence length="130" mass="14280">MDSIFTIDGVGYPGVGVESLTRSALIKDGQNAGELMSGEYERDLVGTYYHYTLVLSGMEPGSPDYDAMYEVLTAPVNSHQVVMPYGQGTLSFQAYIQNAGDALIAMTDTENWWGNLTIQFMAKKPQRVPD</sequence>
<comment type="caution">
    <text evidence="1">The sequence shown here is derived from an EMBL/GenBank/DDBJ whole genome shotgun (WGS) entry which is preliminary data.</text>
</comment>
<evidence type="ECO:0000313" key="1">
    <source>
        <dbReference type="EMBL" id="HJG87453.1"/>
    </source>
</evidence>
<evidence type="ECO:0000313" key="2">
    <source>
        <dbReference type="Proteomes" id="UP000760668"/>
    </source>
</evidence>
<accession>A0A921MMQ9</accession>
<reference evidence="1" key="2">
    <citation type="submission" date="2021-09" db="EMBL/GenBank/DDBJ databases">
        <authorList>
            <person name="Gilroy R."/>
        </authorList>
    </citation>
    <scope>NUCLEOTIDE SEQUENCE</scope>
    <source>
        <strain evidence="1">CHK179-5677</strain>
    </source>
</reference>
<dbReference type="EMBL" id="DYUC01000106">
    <property type="protein sequence ID" value="HJG87453.1"/>
    <property type="molecule type" value="Genomic_DNA"/>
</dbReference>